<feature type="domain" description="Exoribonuclease phosphorolytic" evidence="10">
    <location>
        <begin position="166"/>
        <end position="231"/>
    </location>
</feature>
<evidence type="ECO:0000256" key="8">
    <source>
        <dbReference type="SAM" id="SignalP"/>
    </source>
</evidence>
<keyword evidence="5" id="KW-0271">Exosome</keyword>
<dbReference type="RefSeq" id="XP_006679398.1">
    <property type="nucleotide sequence ID" value="XM_006679335.1"/>
</dbReference>
<evidence type="ECO:0000256" key="4">
    <source>
        <dbReference type="ARBA" id="ARBA00022490"/>
    </source>
</evidence>
<dbReference type="OMA" id="ECRINTH"/>
<dbReference type="FunCoup" id="F4P439">
    <property type="interactions" value="378"/>
</dbReference>
<keyword evidence="12" id="KW-1185">Reference proteome</keyword>
<dbReference type="SUPFAM" id="SSF55666">
    <property type="entry name" value="Ribonuclease PH domain 2-like"/>
    <property type="match status" value="1"/>
</dbReference>
<dbReference type="OrthoDB" id="437922at2759"/>
<keyword evidence="4" id="KW-0963">Cytoplasm</keyword>
<dbReference type="Proteomes" id="UP000007241">
    <property type="component" value="Unassembled WGS sequence"/>
</dbReference>
<dbReference type="GO" id="GO:0034475">
    <property type="term" value="P:U4 snRNA 3'-end processing"/>
    <property type="evidence" value="ECO:0000318"/>
    <property type="project" value="GO_Central"/>
</dbReference>
<dbReference type="GO" id="GO:0016075">
    <property type="term" value="P:rRNA catabolic process"/>
    <property type="evidence" value="ECO:0000318"/>
    <property type="project" value="GO_Central"/>
</dbReference>
<feature type="chain" id="PRO_5003319772" description="Ribosomal RNA-processing protein 41" evidence="8">
    <location>
        <begin position="24"/>
        <end position="253"/>
    </location>
</feature>
<evidence type="ECO:0000259" key="9">
    <source>
        <dbReference type="Pfam" id="PF01138"/>
    </source>
</evidence>
<dbReference type="InterPro" id="IPR001247">
    <property type="entry name" value="ExoRNase_PH_dom1"/>
</dbReference>
<dbReference type="CDD" id="cd11370">
    <property type="entry name" value="RNase_PH_RRP41"/>
    <property type="match status" value="1"/>
</dbReference>
<dbReference type="GO" id="GO:0000177">
    <property type="term" value="C:cytoplasmic exosome (RNase complex)"/>
    <property type="evidence" value="ECO:0000318"/>
    <property type="project" value="GO_Central"/>
</dbReference>
<dbReference type="GO" id="GO:0071028">
    <property type="term" value="P:nuclear mRNA surveillance"/>
    <property type="evidence" value="ECO:0000318"/>
    <property type="project" value="GO_Central"/>
</dbReference>
<name>F4P439_BATDJ</name>
<evidence type="ECO:0000313" key="12">
    <source>
        <dbReference type="Proteomes" id="UP000007241"/>
    </source>
</evidence>
<dbReference type="GeneID" id="18237428"/>
<dbReference type="GO" id="GO:0003723">
    <property type="term" value="F:RNA binding"/>
    <property type="evidence" value="ECO:0000318"/>
    <property type="project" value="GO_Central"/>
</dbReference>
<dbReference type="InterPro" id="IPR015847">
    <property type="entry name" value="ExoRNase_PH_dom2"/>
</dbReference>
<evidence type="ECO:0000256" key="3">
    <source>
        <dbReference type="ARBA" id="ARBA00006678"/>
    </source>
</evidence>
<reference evidence="11 12" key="1">
    <citation type="submission" date="2009-12" db="EMBL/GenBank/DDBJ databases">
        <title>The draft genome of Batrachochytrium dendrobatidis.</title>
        <authorList>
            <consortium name="US DOE Joint Genome Institute (JGI-PGF)"/>
            <person name="Kuo A."/>
            <person name="Salamov A."/>
            <person name="Schmutz J."/>
            <person name="Lucas S."/>
            <person name="Pitluck S."/>
            <person name="Rosenblum E."/>
            <person name="Stajich J."/>
            <person name="Eisen M."/>
            <person name="Grigoriev I.V."/>
        </authorList>
    </citation>
    <scope>NUCLEOTIDE SEQUENCE [LARGE SCALE GENOMIC DNA]</scope>
    <source>
        <strain evidence="12">JAM81 / FGSC 10211</strain>
    </source>
</reference>
<dbReference type="Pfam" id="PF01138">
    <property type="entry name" value="RNase_PH"/>
    <property type="match status" value="1"/>
</dbReference>
<dbReference type="InParanoid" id="F4P439"/>
<dbReference type="InterPro" id="IPR027408">
    <property type="entry name" value="PNPase/RNase_PH_dom_sf"/>
</dbReference>
<feature type="domain" description="Exoribonuclease phosphorolytic" evidence="9">
    <location>
        <begin position="33"/>
        <end position="163"/>
    </location>
</feature>
<evidence type="ECO:0000256" key="1">
    <source>
        <dbReference type="ARBA" id="ARBA00004496"/>
    </source>
</evidence>
<feature type="signal peptide" evidence="8">
    <location>
        <begin position="1"/>
        <end position="23"/>
    </location>
</feature>
<dbReference type="Gene3D" id="3.30.230.70">
    <property type="entry name" value="GHMP Kinase, N-terminal domain"/>
    <property type="match status" value="1"/>
</dbReference>
<protein>
    <recommendedName>
        <fullName evidence="7">Ribosomal RNA-processing protein 41</fullName>
    </recommendedName>
</protein>
<dbReference type="GO" id="GO:0005730">
    <property type="term" value="C:nucleolus"/>
    <property type="evidence" value="ECO:0000318"/>
    <property type="project" value="GO_Central"/>
</dbReference>
<comment type="similarity">
    <text evidence="3">Belongs to the RNase PH family.</text>
</comment>
<dbReference type="GO" id="GO:0071051">
    <property type="term" value="P:poly(A)-dependent snoRNA 3'-end processing"/>
    <property type="evidence" value="ECO:0000318"/>
    <property type="project" value="GO_Central"/>
</dbReference>
<evidence type="ECO:0000256" key="5">
    <source>
        <dbReference type="ARBA" id="ARBA00022835"/>
    </source>
</evidence>
<evidence type="ECO:0000256" key="6">
    <source>
        <dbReference type="ARBA" id="ARBA00063066"/>
    </source>
</evidence>
<sequence length="253" mass="27631">MAASAFICALFLQLIVLIFNALGLRVDGRRPPELRRLLTKVGLFTNADGSAYIELGNTKCVAAVYGPKESKIQSAQLHDRAVINVEYNVASFSSGERKLKMKRDKRMLEIASIIKRTFEPVVMTSTFPRSEIDIYVQILQLDGGALHAAINATCLAMIDAGIPMSDYVIACSAGFSNGSALLDLNYIEESAELPVLTAALLPKSGKLTMLSMESRLHLNHFQDVLNLATEGCNTLAESLNETVRKACKKPRPI</sequence>
<evidence type="ECO:0000256" key="2">
    <source>
        <dbReference type="ARBA" id="ARBA00004604"/>
    </source>
</evidence>
<dbReference type="PANTHER" id="PTHR11953">
    <property type="entry name" value="EXOSOME COMPLEX COMPONENT"/>
    <property type="match status" value="1"/>
</dbReference>
<dbReference type="AlphaFoldDB" id="F4P439"/>
<keyword evidence="8" id="KW-0732">Signal</keyword>
<evidence type="ECO:0000313" key="11">
    <source>
        <dbReference type="EMBL" id="EGF79760.1"/>
    </source>
</evidence>
<evidence type="ECO:0000256" key="7">
    <source>
        <dbReference type="ARBA" id="ARBA00077929"/>
    </source>
</evidence>
<dbReference type="Pfam" id="PF03725">
    <property type="entry name" value="RNase_PH_C"/>
    <property type="match status" value="1"/>
</dbReference>
<organism evidence="11 12">
    <name type="scientific">Batrachochytrium dendrobatidis (strain JAM81 / FGSC 10211)</name>
    <name type="common">Frog chytrid fungus</name>
    <dbReference type="NCBI Taxonomy" id="684364"/>
    <lineage>
        <taxon>Eukaryota</taxon>
        <taxon>Fungi</taxon>
        <taxon>Fungi incertae sedis</taxon>
        <taxon>Chytridiomycota</taxon>
        <taxon>Chytridiomycota incertae sedis</taxon>
        <taxon>Chytridiomycetes</taxon>
        <taxon>Rhizophydiales</taxon>
        <taxon>Rhizophydiales incertae sedis</taxon>
        <taxon>Batrachochytrium</taxon>
    </lineage>
</organism>
<dbReference type="GO" id="GO:0000176">
    <property type="term" value="C:nuclear exosome (RNase complex)"/>
    <property type="evidence" value="ECO:0000318"/>
    <property type="project" value="GO_Central"/>
</dbReference>
<dbReference type="InterPro" id="IPR036345">
    <property type="entry name" value="ExoRNase_PH_dom2_sf"/>
</dbReference>
<comment type="subunit">
    <text evidence="6">Component of the RNA exosome complex. Specifically part of the catalytically inactive RNA exosome core complex (Exo-9) which may associate with the catalytic subunits RRP6 and DIS3 in cytoplasmic- and nuclear-specific RNA exosome complex forms. Exo-9 is formed by a hexameric base ring of RNase PH domain-containing subunits and a cap ring consisting of CSL4, RRP4 and RRP40.</text>
</comment>
<dbReference type="PANTHER" id="PTHR11953:SF0">
    <property type="entry name" value="EXOSOME COMPLEX COMPONENT RRP41"/>
    <property type="match status" value="1"/>
</dbReference>
<gene>
    <name evidence="11" type="ORF">BATDEDRAFT_19845</name>
</gene>
<dbReference type="HOGENOM" id="CLU_063514_0_0_1"/>
<dbReference type="FunFam" id="3.30.230.70:FF:000004">
    <property type="entry name" value="Exosome complex component Rrp41"/>
    <property type="match status" value="1"/>
</dbReference>
<dbReference type="SUPFAM" id="SSF54211">
    <property type="entry name" value="Ribosomal protein S5 domain 2-like"/>
    <property type="match status" value="1"/>
</dbReference>
<comment type="subcellular location">
    <subcellularLocation>
        <location evidence="1">Cytoplasm</location>
    </subcellularLocation>
    <subcellularLocation>
        <location evidence="2">Nucleus</location>
        <location evidence="2">Nucleolus</location>
    </subcellularLocation>
</comment>
<evidence type="ECO:0000259" key="10">
    <source>
        <dbReference type="Pfam" id="PF03725"/>
    </source>
</evidence>
<dbReference type="EMBL" id="GL882885">
    <property type="protein sequence ID" value="EGF79760.1"/>
    <property type="molecule type" value="Genomic_DNA"/>
</dbReference>
<accession>F4P439</accession>
<dbReference type="STRING" id="684364.F4P439"/>
<dbReference type="InterPro" id="IPR020568">
    <property type="entry name" value="Ribosomal_Su5_D2-typ_SF"/>
</dbReference>
<dbReference type="InterPro" id="IPR050080">
    <property type="entry name" value="RNase_PH"/>
</dbReference>
<proteinExistence type="inferred from homology"/>